<dbReference type="EMBL" id="DF977001">
    <property type="protein sequence ID" value="GAQ25286.1"/>
    <property type="molecule type" value="Genomic_DNA"/>
</dbReference>
<dbReference type="Proteomes" id="UP000062160">
    <property type="component" value="Unassembled WGS sequence"/>
</dbReference>
<dbReference type="PANTHER" id="PTHR33799:SF1">
    <property type="entry name" value="PTS SYSTEM MANNOSE-SPECIFIC EIIAB COMPONENT-RELATED"/>
    <property type="match status" value="1"/>
</dbReference>
<dbReference type="InterPro" id="IPR004701">
    <property type="entry name" value="PTS_EIIA_man-typ"/>
</dbReference>
<keyword evidence="1" id="KW-0808">Transferase</keyword>
<reference evidence="3" key="1">
    <citation type="journal article" date="2016" name="Genome Announc.">
        <title>Draft Genome Sequence of the Syntrophic Lactate-Degrading Bacterium Tepidanaerobacter syntrophicus JLT.</title>
        <authorList>
            <person name="Matsuura N."/>
            <person name="Ohashi A."/>
            <person name="Tourlousse D.M."/>
            <person name="Sekiguchi Y."/>
        </authorList>
    </citation>
    <scope>NUCLEOTIDE SEQUENCE [LARGE SCALE GENOMIC DNA]</scope>
    <source>
        <strain evidence="3">JL</strain>
    </source>
</reference>
<evidence type="ECO:0000259" key="2">
    <source>
        <dbReference type="PROSITE" id="PS51096"/>
    </source>
</evidence>
<sequence length="146" mass="16246">MKGDDCITQKNKDIPYLLILTHGKWGTELIEAAEMVCGSLKNIFAFPLMPDQSLIEYVEPIEEILRNAPEGSIILVDLFGGTTSNIAALLSSKYNILAVTGLNIAMLITASEVRGKYGREEIWEKLLNSSINNYKNLTELLRNNLT</sequence>
<proteinExistence type="predicted"/>
<evidence type="ECO:0000313" key="4">
    <source>
        <dbReference type="Proteomes" id="UP000062160"/>
    </source>
</evidence>
<gene>
    <name evidence="3" type="ORF">TSYNT_7305</name>
</gene>
<name>A0A0U9HFJ3_9FIRM</name>
<protein>
    <submittedName>
        <fullName evidence="3">PTS system, D-glucosaminate-specific IIA component</fullName>
    </submittedName>
</protein>
<dbReference type="SUPFAM" id="SSF53062">
    <property type="entry name" value="PTS system fructose IIA component-like"/>
    <property type="match status" value="1"/>
</dbReference>
<dbReference type="GO" id="GO:0016740">
    <property type="term" value="F:transferase activity"/>
    <property type="evidence" value="ECO:0007669"/>
    <property type="project" value="UniProtKB-KW"/>
</dbReference>
<dbReference type="GO" id="GO:0016020">
    <property type="term" value="C:membrane"/>
    <property type="evidence" value="ECO:0007669"/>
    <property type="project" value="InterPro"/>
</dbReference>
<feature type="domain" description="PTS EIIA type-4" evidence="2">
    <location>
        <begin position="14"/>
        <end position="146"/>
    </location>
</feature>
<dbReference type="AlphaFoldDB" id="A0A0U9HFJ3"/>
<keyword evidence="4" id="KW-1185">Reference proteome</keyword>
<dbReference type="Gene3D" id="3.40.50.510">
    <property type="entry name" value="Phosphotransferase system, mannose-type IIA component"/>
    <property type="match status" value="1"/>
</dbReference>
<dbReference type="GO" id="GO:0009401">
    <property type="term" value="P:phosphoenolpyruvate-dependent sugar phosphotransferase system"/>
    <property type="evidence" value="ECO:0007669"/>
    <property type="project" value="InterPro"/>
</dbReference>
<dbReference type="PROSITE" id="PS51096">
    <property type="entry name" value="PTS_EIIA_TYPE_4"/>
    <property type="match status" value="1"/>
</dbReference>
<dbReference type="InterPro" id="IPR051471">
    <property type="entry name" value="Bacterial_PTS_sugar_comp"/>
</dbReference>
<dbReference type="PANTHER" id="PTHR33799">
    <property type="entry name" value="PTS PERMEASE-RELATED-RELATED"/>
    <property type="match status" value="1"/>
</dbReference>
<organism evidence="3">
    <name type="scientific">Tepidanaerobacter syntrophicus</name>
    <dbReference type="NCBI Taxonomy" id="224999"/>
    <lineage>
        <taxon>Bacteria</taxon>
        <taxon>Bacillati</taxon>
        <taxon>Bacillota</taxon>
        <taxon>Clostridia</taxon>
        <taxon>Thermosediminibacterales</taxon>
        <taxon>Tepidanaerobacteraceae</taxon>
        <taxon>Tepidanaerobacter</taxon>
    </lineage>
</organism>
<dbReference type="InterPro" id="IPR036662">
    <property type="entry name" value="PTS_EIIA_man-typ_sf"/>
</dbReference>
<dbReference type="Pfam" id="PF03610">
    <property type="entry name" value="EIIA-man"/>
    <property type="match status" value="1"/>
</dbReference>
<dbReference type="STRING" id="224999.GCA_001485475_01301"/>
<evidence type="ECO:0000256" key="1">
    <source>
        <dbReference type="ARBA" id="ARBA00022679"/>
    </source>
</evidence>
<evidence type="ECO:0000313" key="3">
    <source>
        <dbReference type="EMBL" id="GAQ25286.1"/>
    </source>
</evidence>
<accession>A0A0U9HFJ3</accession>